<dbReference type="GO" id="GO:0016757">
    <property type="term" value="F:glycosyltransferase activity"/>
    <property type="evidence" value="ECO:0007669"/>
    <property type="project" value="InterPro"/>
</dbReference>
<gene>
    <name evidence="4" type="ORF">SAMN05444354_107296</name>
</gene>
<evidence type="ECO:0000313" key="5">
    <source>
        <dbReference type="Proteomes" id="UP000182719"/>
    </source>
</evidence>
<evidence type="ECO:0000259" key="2">
    <source>
        <dbReference type="Pfam" id="PF00534"/>
    </source>
</evidence>
<dbReference type="CDD" id="cd03809">
    <property type="entry name" value="GT4_MtfB-like"/>
    <property type="match status" value="1"/>
</dbReference>
<dbReference type="GO" id="GO:0009103">
    <property type="term" value="P:lipopolysaccharide biosynthetic process"/>
    <property type="evidence" value="ECO:0007669"/>
    <property type="project" value="TreeGrafter"/>
</dbReference>
<dbReference type="PANTHER" id="PTHR46401:SF2">
    <property type="entry name" value="GLYCOSYLTRANSFERASE WBBK-RELATED"/>
    <property type="match status" value="1"/>
</dbReference>
<dbReference type="AlphaFoldDB" id="A0A1H7S2Y9"/>
<evidence type="ECO:0000256" key="1">
    <source>
        <dbReference type="ARBA" id="ARBA00022679"/>
    </source>
</evidence>
<dbReference type="InterPro" id="IPR028098">
    <property type="entry name" value="Glyco_trans_4-like_N"/>
</dbReference>
<accession>A0A1H7S2Y9</accession>
<reference evidence="5" key="1">
    <citation type="submission" date="2016-10" db="EMBL/GenBank/DDBJ databases">
        <authorList>
            <person name="Varghese N."/>
            <person name="Submissions S."/>
        </authorList>
    </citation>
    <scope>NUCLEOTIDE SEQUENCE [LARGE SCALE GENOMIC DNA]</scope>
    <source>
        <strain evidence="5">DSM 17044</strain>
    </source>
</reference>
<feature type="domain" description="Glycosyltransferase subfamily 4-like N-terminal" evidence="3">
    <location>
        <begin position="85"/>
        <end position="167"/>
    </location>
</feature>
<dbReference type="SUPFAM" id="SSF53756">
    <property type="entry name" value="UDP-Glycosyltransferase/glycogen phosphorylase"/>
    <property type="match status" value="1"/>
</dbReference>
<evidence type="ECO:0000313" key="4">
    <source>
        <dbReference type="EMBL" id="SEL66991.1"/>
    </source>
</evidence>
<keyword evidence="5" id="KW-1185">Reference proteome</keyword>
<dbReference type="InterPro" id="IPR001296">
    <property type="entry name" value="Glyco_trans_1"/>
</dbReference>
<dbReference type="PANTHER" id="PTHR46401">
    <property type="entry name" value="GLYCOSYLTRANSFERASE WBBK-RELATED"/>
    <property type="match status" value="1"/>
</dbReference>
<feature type="domain" description="Glycosyl transferase family 1" evidence="2">
    <location>
        <begin position="188"/>
        <end position="343"/>
    </location>
</feature>
<sequence>MRRPVSTGPIAFDASLWDEPTTGIGLYTRCLASALEAEGASLERFGARSSGEFPRGTLGRSGYVLARLPGDLSGSAARLYHALGNFNLPLTRLPGKAYVLTVHDLLPLTMPGTVSTAFRWQFRLWLSRSLMLADRVVCVSAHTQQALEARFPETVGRTEVVHNGVDHVVAEPLDETGKAFLRSLALPRDFVLYAGSLDVRKNVKLVLDALERLRARGRQVTLVLAGQSWFGSGPVEQRVGRMRAEGFDIRPLGYQSAPVFYELMRRAAVFVFPSRGEGFGLPPLEAMHLGTPAIVSTAGSLPEVCADAAPSVGPEDAAGLAALLARLLESPGERRHWAQKGQRRAAEFTWKRAAERTLRVYEAALRA</sequence>
<keyword evidence="1 4" id="KW-0808">Transferase</keyword>
<protein>
    <submittedName>
        <fullName evidence="4">Glycosyltransferase involved in cell wall bisynthesis</fullName>
    </submittedName>
</protein>
<evidence type="ECO:0000259" key="3">
    <source>
        <dbReference type="Pfam" id="PF13439"/>
    </source>
</evidence>
<dbReference type="Pfam" id="PF00534">
    <property type="entry name" value="Glycos_transf_1"/>
    <property type="match status" value="1"/>
</dbReference>
<dbReference type="OrthoDB" id="9767517at2"/>
<dbReference type="Proteomes" id="UP000182719">
    <property type="component" value="Unassembled WGS sequence"/>
</dbReference>
<organism evidence="4 5">
    <name type="scientific">Stigmatella aurantiaca</name>
    <dbReference type="NCBI Taxonomy" id="41"/>
    <lineage>
        <taxon>Bacteria</taxon>
        <taxon>Pseudomonadati</taxon>
        <taxon>Myxococcota</taxon>
        <taxon>Myxococcia</taxon>
        <taxon>Myxococcales</taxon>
        <taxon>Cystobacterineae</taxon>
        <taxon>Archangiaceae</taxon>
        <taxon>Stigmatella</taxon>
    </lineage>
</organism>
<proteinExistence type="predicted"/>
<dbReference type="Gene3D" id="3.40.50.2000">
    <property type="entry name" value="Glycogen Phosphorylase B"/>
    <property type="match status" value="2"/>
</dbReference>
<name>A0A1H7S2Y9_STIAU</name>
<dbReference type="Pfam" id="PF13439">
    <property type="entry name" value="Glyco_transf_4"/>
    <property type="match status" value="1"/>
</dbReference>
<dbReference type="EMBL" id="FOAP01000007">
    <property type="protein sequence ID" value="SEL66991.1"/>
    <property type="molecule type" value="Genomic_DNA"/>
</dbReference>